<organism evidence="1 2">
    <name type="scientific">Phytophthora fragariaefolia</name>
    <dbReference type="NCBI Taxonomy" id="1490495"/>
    <lineage>
        <taxon>Eukaryota</taxon>
        <taxon>Sar</taxon>
        <taxon>Stramenopiles</taxon>
        <taxon>Oomycota</taxon>
        <taxon>Peronosporomycetes</taxon>
        <taxon>Peronosporales</taxon>
        <taxon>Peronosporaceae</taxon>
        <taxon>Phytophthora</taxon>
    </lineage>
</organism>
<dbReference type="EMBL" id="BSXT01000085">
    <property type="protein sequence ID" value="GMF17065.1"/>
    <property type="molecule type" value="Genomic_DNA"/>
</dbReference>
<comment type="caution">
    <text evidence="1">The sequence shown here is derived from an EMBL/GenBank/DDBJ whole genome shotgun (WGS) entry which is preliminary data.</text>
</comment>
<proteinExistence type="predicted"/>
<dbReference type="Proteomes" id="UP001165121">
    <property type="component" value="Unassembled WGS sequence"/>
</dbReference>
<evidence type="ECO:0000313" key="1">
    <source>
        <dbReference type="EMBL" id="GMF17065.1"/>
    </source>
</evidence>
<sequence>MADAPGSGVWLTDRLRLNCLTCAQAKQALVNQSRKDTDKNAPVDKIGGVICSDIKGPMTPQYRNDNRYLINFVDHSSNYVRVLMAKNKIEATK</sequence>
<dbReference type="AlphaFoldDB" id="A0A9W6WTN4"/>
<dbReference type="OrthoDB" id="117847at2759"/>
<evidence type="ECO:0000313" key="2">
    <source>
        <dbReference type="Proteomes" id="UP001165121"/>
    </source>
</evidence>
<keyword evidence="2" id="KW-1185">Reference proteome</keyword>
<gene>
    <name evidence="1" type="ORF">Pfra01_000106000</name>
</gene>
<protein>
    <submittedName>
        <fullName evidence="1">Unnamed protein product</fullName>
    </submittedName>
</protein>
<reference evidence="1" key="1">
    <citation type="submission" date="2023-04" db="EMBL/GenBank/DDBJ databases">
        <title>Phytophthora fragariaefolia NBRC 109709.</title>
        <authorList>
            <person name="Ichikawa N."/>
            <person name="Sato H."/>
            <person name="Tonouchi N."/>
        </authorList>
    </citation>
    <scope>NUCLEOTIDE SEQUENCE</scope>
    <source>
        <strain evidence="1">NBRC 109709</strain>
    </source>
</reference>
<name>A0A9W6WTN4_9STRA</name>
<accession>A0A9W6WTN4</accession>